<sequence>MACPIPLRVMRRISSVRPQNFRPVAPIRRSFLTLPGSELITLKETRILPYESSSLYTLIADVDLYSSFIPYCQESRVTKWSEPDTKGKRWPEQADLKVGWGGFEETFTSKLNCVSDTIVEALGGDAVPAVSKQHSLGRLSRIESPAIPNNIFKRLSTRWTVKPLLGQPATSGVSRVLTEVNLAIEFQFSNPLYGSLSKAVAPKLAEVMIEAFEKRAKLLLDSPRQK</sequence>
<dbReference type="SUPFAM" id="SSF55961">
    <property type="entry name" value="Bet v1-like"/>
    <property type="match status" value="1"/>
</dbReference>
<dbReference type="OrthoDB" id="3045089at2759"/>
<dbReference type="GO" id="GO:0045333">
    <property type="term" value="P:cellular respiration"/>
    <property type="evidence" value="ECO:0007669"/>
    <property type="project" value="InterPro"/>
</dbReference>
<comment type="similarity">
    <text evidence="1">Belongs to the COQ10 family.</text>
</comment>
<proteinExistence type="inferred from homology"/>
<comment type="subunit">
    <text evidence="2">Interacts with coenzyme Q.</text>
</comment>
<protein>
    <recommendedName>
        <fullName evidence="4">Coenzyme Q-binding protein COQ10 START domain-containing protein</fullName>
    </recommendedName>
</protein>
<feature type="domain" description="Coenzyme Q-binding protein COQ10 START" evidence="4">
    <location>
        <begin position="49"/>
        <end position="213"/>
    </location>
</feature>
<gene>
    <name evidence="5" type="ORF">VC83_02974</name>
</gene>
<dbReference type="GeneID" id="36286051"/>
<dbReference type="PANTHER" id="PTHR12901:SF10">
    <property type="entry name" value="COENZYME Q-BINDING PROTEIN COQ10, MITOCHONDRIAL"/>
    <property type="match status" value="1"/>
</dbReference>
<evidence type="ECO:0000313" key="5">
    <source>
        <dbReference type="EMBL" id="OAF60029.1"/>
    </source>
</evidence>
<dbReference type="PANTHER" id="PTHR12901">
    <property type="entry name" value="SPERM PROTEIN HOMOLOG"/>
    <property type="match status" value="1"/>
</dbReference>
<dbReference type="RefSeq" id="XP_024325311.1">
    <property type="nucleotide sequence ID" value="XM_024466624.1"/>
</dbReference>
<comment type="function">
    <text evidence="3">Required for the function of coenzyme Q in the respiratory chain. May serve as a chaperone or may be involved in the transport of Q6 from its site of synthesis to the catalytic sites of the respiratory complexes.</text>
</comment>
<dbReference type="InterPro" id="IPR044996">
    <property type="entry name" value="COQ10-like"/>
</dbReference>
<dbReference type="Gene3D" id="3.30.530.20">
    <property type="match status" value="1"/>
</dbReference>
<dbReference type="GO" id="GO:0005739">
    <property type="term" value="C:mitochondrion"/>
    <property type="evidence" value="ECO:0007669"/>
    <property type="project" value="TreeGrafter"/>
</dbReference>
<dbReference type="InterPro" id="IPR023393">
    <property type="entry name" value="START-like_dom_sf"/>
</dbReference>
<dbReference type="Proteomes" id="UP000077154">
    <property type="component" value="Unassembled WGS sequence"/>
</dbReference>
<evidence type="ECO:0000256" key="2">
    <source>
        <dbReference type="ARBA" id="ARBA00011814"/>
    </source>
</evidence>
<dbReference type="EMBL" id="KV441392">
    <property type="protein sequence ID" value="OAF60029.1"/>
    <property type="molecule type" value="Genomic_DNA"/>
</dbReference>
<dbReference type="CDD" id="cd07813">
    <property type="entry name" value="COQ10p_like"/>
    <property type="match status" value="1"/>
</dbReference>
<dbReference type="AlphaFoldDB" id="A0A177AD49"/>
<evidence type="ECO:0000259" key="4">
    <source>
        <dbReference type="Pfam" id="PF03364"/>
    </source>
</evidence>
<evidence type="ECO:0000256" key="1">
    <source>
        <dbReference type="ARBA" id="ARBA00006885"/>
    </source>
</evidence>
<reference evidence="5" key="1">
    <citation type="submission" date="2016-03" db="EMBL/GenBank/DDBJ databases">
        <title>Updated assembly of Pseudogymnoascus destructans, the fungus causing white-nose syndrome of bats.</title>
        <authorList>
            <person name="Palmer J.M."/>
            <person name="Drees K.P."/>
            <person name="Foster J.T."/>
            <person name="Lindner D.L."/>
        </authorList>
    </citation>
    <scope>NUCLEOTIDE SEQUENCE [LARGE SCALE GENOMIC DNA]</scope>
    <source>
        <strain evidence="5">20631-21</strain>
    </source>
</reference>
<dbReference type="eggNOG" id="KOG3177">
    <property type="taxonomic scope" value="Eukaryota"/>
</dbReference>
<organism evidence="5">
    <name type="scientific">Pseudogymnoascus destructans</name>
    <dbReference type="NCBI Taxonomy" id="655981"/>
    <lineage>
        <taxon>Eukaryota</taxon>
        <taxon>Fungi</taxon>
        <taxon>Dikarya</taxon>
        <taxon>Ascomycota</taxon>
        <taxon>Pezizomycotina</taxon>
        <taxon>Leotiomycetes</taxon>
        <taxon>Thelebolales</taxon>
        <taxon>Thelebolaceae</taxon>
        <taxon>Pseudogymnoascus</taxon>
    </lineage>
</organism>
<evidence type="ECO:0000256" key="3">
    <source>
        <dbReference type="ARBA" id="ARBA00024947"/>
    </source>
</evidence>
<dbReference type="Pfam" id="PF03364">
    <property type="entry name" value="Polyketide_cyc"/>
    <property type="match status" value="1"/>
</dbReference>
<name>A0A177AD49_9PEZI</name>
<dbReference type="GO" id="GO:0048039">
    <property type="term" value="F:ubiquinone binding"/>
    <property type="evidence" value="ECO:0007669"/>
    <property type="project" value="InterPro"/>
</dbReference>
<dbReference type="VEuPathDB" id="FungiDB:GMDG_06525"/>
<accession>A0A177AD49</accession>
<dbReference type="InterPro" id="IPR005031">
    <property type="entry name" value="COQ10_START"/>
</dbReference>